<evidence type="ECO:0000256" key="4">
    <source>
        <dbReference type="ARBA" id="ARBA00023043"/>
    </source>
</evidence>
<comment type="caution">
    <text evidence="9">Lacks conserved residue(s) required for the propagation of feature annotation.</text>
</comment>
<feature type="disulfide bond" evidence="9">
    <location>
        <begin position="9"/>
        <end position="18"/>
    </location>
</feature>
<comment type="subcellular location">
    <subcellularLocation>
        <location evidence="8">Endomembrane system</location>
        <topology evidence="8">Single-pass type I membrane protein</topology>
    </subcellularLocation>
</comment>
<evidence type="ECO:0000256" key="2">
    <source>
        <dbReference type="ARBA" id="ARBA00022737"/>
    </source>
</evidence>
<dbReference type="SUPFAM" id="SSF48403">
    <property type="entry name" value="Ankyrin repeat"/>
    <property type="match status" value="1"/>
</dbReference>
<keyword evidence="1 11" id="KW-0812">Transmembrane</keyword>
<feature type="region of interest" description="Disordered" evidence="10">
    <location>
        <begin position="453"/>
        <end position="497"/>
    </location>
</feature>
<sequence length="721" mass="81599">MLNKQQCLCDDGYTGEYCELNANDSDEKWCETSITFVSAKDCSNNNLCSQAGQCSISARNVDLYCILCKCKPGHKGKYCEIDDTEIGFPEGTTHVGYPSIPNLSGSTYLLGSSSSNPAHLPRCLALTGGRCSVRLLTSEPILFNISDLESSQIMIKMKLPAKIFVSERDTIKIVMYFVDFMKPRCLLGSECSMYNCATNLDPWISCPYPEYCFHVFNNGICESACNFSACYLDGDDCNSFTKINKLFVNLSELTAQRFTEIKSAMLIATVQSFYLMETTAIIVKLALLENFELVGEISVTFRALVNIEIETTSIILWKIATLSGLIVVLDEIPTVISENNTSYDSNTSLSLRFYLFKLRFYDSSKTLGEFEKITFIYLKLLGSLMKDPGYLFYDVIDIAFIAMSQETNMTTTKISIIALFCILVILITVWKYKNIKVVRKSLLENIKNRKNVAKTRKKNTSGRDSNKVPNINDNPNLSNSQPTLEKTDADENISEDTQNLEQKQDRFGFTYLMRSIIYMHDPSFMKLLNQPFVDLETTDYLDGRNALHWAASTGYLLACHEIIKKIPTMVYSLDNASQTPLFYAVDNNRYDITVYLLISKSEIGFENKFGVTAIQVAVENNNQQMFNLLISFQNSIQNSQNISDLARSWLNALGLKNEKIFDEILGKKPATPPFVNSNNLIYAMQPHDIYWNYQNAPVKLVDINQNLVYRKINTSFPNKLS</sequence>
<keyword evidence="2" id="KW-0677">Repeat</keyword>
<dbReference type="PROSITE" id="PS50026">
    <property type="entry name" value="EGF_3"/>
    <property type="match status" value="1"/>
</dbReference>
<feature type="domain" description="EGF-like" evidence="12">
    <location>
        <begin position="1"/>
        <end position="19"/>
    </location>
</feature>
<dbReference type="InterPro" id="IPR036770">
    <property type="entry name" value="Ankyrin_rpt-contain_sf"/>
</dbReference>
<dbReference type="AlphaFoldDB" id="A0A0C2N3F9"/>
<keyword evidence="3 11" id="KW-1133">Transmembrane helix</keyword>
<keyword evidence="9" id="KW-0245">EGF-like domain</keyword>
<dbReference type="InterPro" id="IPR035993">
    <property type="entry name" value="Notch-like_dom_sf"/>
</dbReference>
<keyword evidence="6 9" id="KW-1015">Disulfide bond</keyword>
<dbReference type="SUPFAM" id="SSF90193">
    <property type="entry name" value="Notch domain"/>
    <property type="match status" value="1"/>
</dbReference>
<dbReference type="InterPro" id="IPR000800">
    <property type="entry name" value="Notch_dom"/>
</dbReference>
<protein>
    <recommendedName>
        <fullName evidence="12">EGF-like domain-containing protein</fullName>
    </recommendedName>
</protein>
<comment type="caution">
    <text evidence="13">The sequence shown here is derived from an EMBL/GenBank/DDBJ whole genome shotgun (WGS) entry which is preliminary data.</text>
</comment>
<evidence type="ECO:0000256" key="8">
    <source>
        <dbReference type="ARBA" id="ARBA00046288"/>
    </source>
</evidence>
<reference evidence="13 14" key="1">
    <citation type="journal article" date="2014" name="Genome Biol. Evol.">
        <title>The genome of the myxosporean Thelohanellus kitauei shows adaptations to nutrient acquisition within its fish host.</title>
        <authorList>
            <person name="Yang Y."/>
            <person name="Xiong J."/>
            <person name="Zhou Z."/>
            <person name="Huo F."/>
            <person name="Miao W."/>
            <person name="Ran C."/>
            <person name="Liu Y."/>
            <person name="Zhang J."/>
            <person name="Feng J."/>
            <person name="Wang M."/>
            <person name="Wang M."/>
            <person name="Wang L."/>
            <person name="Yao B."/>
        </authorList>
    </citation>
    <scope>NUCLEOTIDE SEQUENCE [LARGE SCALE GENOMIC DNA]</scope>
    <source>
        <strain evidence="13">Wuqing</strain>
    </source>
</reference>
<organism evidence="13 14">
    <name type="scientific">Thelohanellus kitauei</name>
    <name type="common">Myxosporean</name>
    <dbReference type="NCBI Taxonomy" id="669202"/>
    <lineage>
        <taxon>Eukaryota</taxon>
        <taxon>Metazoa</taxon>
        <taxon>Cnidaria</taxon>
        <taxon>Myxozoa</taxon>
        <taxon>Myxosporea</taxon>
        <taxon>Bivalvulida</taxon>
        <taxon>Platysporina</taxon>
        <taxon>Myxobolidae</taxon>
        <taxon>Thelohanellus</taxon>
    </lineage>
</organism>
<evidence type="ECO:0000259" key="12">
    <source>
        <dbReference type="PROSITE" id="PS50026"/>
    </source>
</evidence>
<dbReference type="EMBL" id="JWZT01001940">
    <property type="protein sequence ID" value="KII70885.1"/>
    <property type="molecule type" value="Genomic_DNA"/>
</dbReference>
<evidence type="ECO:0000256" key="3">
    <source>
        <dbReference type="ARBA" id="ARBA00022989"/>
    </source>
</evidence>
<feature type="transmembrane region" description="Helical" evidence="11">
    <location>
        <begin position="414"/>
        <end position="432"/>
    </location>
</feature>
<accession>A0A0C2N3F9</accession>
<dbReference type="GO" id="GO:0012505">
    <property type="term" value="C:endomembrane system"/>
    <property type="evidence" value="ECO:0007669"/>
    <property type="project" value="UniProtKB-SubCell"/>
</dbReference>
<evidence type="ECO:0000256" key="6">
    <source>
        <dbReference type="ARBA" id="ARBA00023157"/>
    </source>
</evidence>
<evidence type="ECO:0000256" key="1">
    <source>
        <dbReference type="ARBA" id="ARBA00022692"/>
    </source>
</evidence>
<dbReference type="PANTHER" id="PTHR24123">
    <property type="entry name" value="ANKYRIN REPEAT-CONTAINING"/>
    <property type="match status" value="1"/>
</dbReference>
<dbReference type="Gene3D" id="1.25.40.20">
    <property type="entry name" value="Ankyrin repeat-containing domain"/>
    <property type="match status" value="1"/>
</dbReference>
<keyword evidence="4" id="KW-0040">ANK repeat</keyword>
<proteinExistence type="predicted"/>
<keyword evidence="7" id="KW-0325">Glycoprotein</keyword>
<dbReference type="PROSITE" id="PS01186">
    <property type="entry name" value="EGF_2"/>
    <property type="match status" value="1"/>
</dbReference>
<feature type="compositionally biased region" description="Polar residues" evidence="10">
    <location>
        <begin position="467"/>
        <end position="484"/>
    </location>
</feature>
<evidence type="ECO:0000256" key="9">
    <source>
        <dbReference type="PROSITE-ProRule" id="PRU00076"/>
    </source>
</evidence>
<dbReference type="PROSITE" id="PS00022">
    <property type="entry name" value="EGF_1"/>
    <property type="match status" value="2"/>
</dbReference>
<evidence type="ECO:0000256" key="7">
    <source>
        <dbReference type="ARBA" id="ARBA00023180"/>
    </source>
</evidence>
<dbReference type="Pfam" id="PF00066">
    <property type="entry name" value="Notch"/>
    <property type="match status" value="1"/>
</dbReference>
<dbReference type="Pfam" id="PF12796">
    <property type="entry name" value="Ank_2"/>
    <property type="match status" value="1"/>
</dbReference>
<keyword evidence="14" id="KW-1185">Reference proteome</keyword>
<gene>
    <name evidence="13" type="ORF">RF11_04319</name>
</gene>
<name>A0A0C2N3F9_THEKT</name>
<dbReference type="Proteomes" id="UP000031668">
    <property type="component" value="Unassembled WGS sequence"/>
</dbReference>
<evidence type="ECO:0000256" key="5">
    <source>
        <dbReference type="ARBA" id="ARBA00023136"/>
    </source>
</evidence>
<dbReference type="InterPro" id="IPR051165">
    <property type="entry name" value="Multifunctional_ANK_Repeat"/>
</dbReference>
<evidence type="ECO:0000256" key="10">
    <source>
        <dbReference type="SAM" id="MobiDB-lite"/>
    </source>
</evidence>
<dbReference type="SMART" id="SM00004">
    <property type="entry name" value="NL"/>
    <property type="match status" value="1"/>
</dbReference>
<evidence type="ECO:0000313" key="13">
    <source>
        <dbReference type="EMBL" id="KII70885.1"/>
    </source>
</evidence>
<keyword evidence="5 11" id="KW-0472">Membrane</keyword>
<dbReference type="PANTHER" id="PTHR24123:SF33">
    <property type="entry name" value="PROTEIN HOS4"/>
    <property type="match status" value="1"/>
</dbReference>
<evidence type="ECO:0000313" key="14">
    <source>
        <dbReference type="Proteomes" id="UP000031668"/>
    </source>
</evidence>
<dbReference type="OrthoDB" id="283575at2759"/>
<dbReference type="InterPro" id="IPR002110">
    <property type="entry name" value="Ankyrin_rpt"/>
</dbReference>
<dbReference type="InterPro" id="IPR000742">
    <property type="entry name" value="EGF"/>
</dbReference>
<evidence type="ECO:0000256" key="11">
    <source>
        <dbReference type="SAM" id="Phobius"/>
    </source>
</evidence>
<dbReference type="SMART" id="SM00248">
    <property type="entry name" value="ANK"/>
    <property type="match status" value="3"/>
</dbReference>
<dbReference type="Gene3D" id="3.30.300.320">
    <property type="match status" value="1"/>
</dbReference>